<dbReference type="InterPro" id="IPR002104">
    <property type="entry name" value="Integrase_catalytic"/>
</dbReference>
<evidence type="ECO:0000259" key="5">
    <source>
        <dbReference type="PROSITE" id="PS51898"/>
    </source>
</evidence>
<dbReference type="Pfam" id="PF14659">
    <property type="entry name" value="Phage_int_SAM_3"/>
    <property type="match status" value="1"/>
</dbReference>
<dbReference type="GO" id="GO:0003677">
    <property type="term" value="F:DNA binding"/>
    <property type="evidence" value="ECO:0007669"/>
    <property type="project" value="UniProtKB-KW"/>
</dbReference>
<reference evidence="6" key="1">
    <citation type="submission" date="2020-05" db="EMBL/GenBank/DDBJ databases">
        <authorList>
            <person name="Chiriac C."/>
            <person name="Salcher M."/>
            <person name="Ghai R."/>
            <person name="Kavagutti S V."/>
        </authorList>
    </citation>
    <scope>NUCLEOTIDE SEQUENCE</scope>
</reference>
<dbReference type="GO" id="GO:0006310">
    <property type="term" value="P:DNA recombination"/>
    <property type="evidence" value="ECO:0007669"/>
    <property type="project" value="UniProtKB-KW"/>
</dbReference>
<name>A0A6J6WNG0_9ZZZZ</name>
<dbReference type="EMBL" id="CAEZZR010000177">
    <property type="protein sequence ID" value="CAB4784764.1"/>
    <property type="molecule type" value="Genomic_DNA"/>
</dbReference>
<keyword evidence="3" id="KW-0238">DNA-binding</keyword>
<dbReference type="PROSITE" id="PS51898">
    <property type="entry name" value="TYR_RECOMBINASE"/>
    <property type="match status" value="1"/>
</dbReference>
<keyword evidence="2" id="KW-0229">DNA integration</keyword>
<sequence length="375" mass="41960">MSVRKRKDTKTVRWTAGWKNPSGSWQFKDFKTKAEAVAYEAQMASQVQSGDYANPHAGKTKLNVVYENWKKSETRLKPKTRATYDSLWKCLVGPKWGNSQISGITKAEVKNWLIESKSSTGNKVGASRMRQSLFVLNALLNHAVEMSLINKNVLGELRSILPKLNEVPKKRTLEEHELELLANECGENKLLILIAGYLGLRWAELVALTPEDFDFRNKSIQISKTMSEVNGTFQLVTTKSGHSRSVPILEFFQVELMEKVMATPSGTPVFHSSKGRYLRSSNFAKRVFIPALERANLSKITFHDLRHTAISHQIQGGADIVSVSKVAGHSSPATTLRIYAHELDRSQENIREAINKSVAISASNRYPTDSNSKSA</sequence>
<dbReference type="SUPFAM" id="SSF56349">
    <property type="entry name" value="DNA breaking-rejoining enzymes"/>
    <property type="match status" value="1"/>
</dbReference>
<protein>
    <submittedName>
        <fullName evidence="6">Unannotated protein</fullName>
    </submittedName>
</protein>
<dbReference type="PANTHER" id="PTHR30349">
    <property type="entry name" value="PHAGE INTEGRASE-RELATED"/>
    <property type="match status" value="1"/>
</dbReference>
<dbReference type="InterPro" id="IPR004107">
    <property type="entry name" value="Integrase_SAM-like_N"/>
</dbReference>
<organism evidence="6">
    <name type="scientific">freshwater metagenome</name>
    <dbReference type="NCBI Taxonomy" id="449393"/>
    <lineage>
        <taxon>unclassified sequences</taxon>
        <taxon>metagenomes</taxon>
        <taxon>ecological metagenomes</taxon>
    </lineage>
</organism>
<gene>
    <name evidence="6" type="ORF">UFOPK2907_01392</name>
</gene>
<evidence type="ECO:0000256" key="4">
    <source>
        <dbReference type="ARBA" id="ARBA00023172"/>
    </source>
</evidence>
<dbReference type="PANTHER" id="PTHR30349:SF64">
    <property type="entry name" value="PROPHAGE INTEGRASE INTD-RELATED"/>
    <property type="match status" value="1"/>
</dbReference>
<feature type="domain" description="Tyr recombinase" evidence="5">
    <location>
        <begin position="166"/>
        <end position="355"/>
    </location>
</feature>
<dbReference type="GO" id="GO:0015074">
    <property type="term" value="P:DNA integration"/>
    <property type="evidence" value="ECO:0007669"/>
    <property type="project" value="UniProtKB-KW"/>
</dbReference>
<dbReference type="Gene3D" id="1.10.443.10">
    <property type="entry name" value="Intergrase catalytic core"/>
    <property type="match status" value="1"/>
</dbReference>
<accession>A0A6J6WNG0</accession>
<comment type="similarity">
    <text evidence="1">Belongs to the 'phage' integrase family.</text>
</comment>
<dbReference type="AlphaFoldDB" id="A0A6J6WNG0"/>
<dbReference type="InterPro" id="IPR013762">
    <property type="entry name" value="Integrase-like_cat_sf"/>
</dbReference>
<evidence type="ECO:0000256" key="1">
    <source>
        <dbReference type="ARBA" id="ARBA00008857"/>
    </source>
</evidence>
<dbReference type="InterPro" id="IPR050090">
    <property type="entry name" value="Tyrosine_recombinase_XerCD"/>
</dbReference>
<proteinExistence type="inferred from homology"/>
<evidence type="ECO:0000256" key="3">
    <source>
        <dbReference type="ARBA" id="ARBA00023125"/>
    </source>
</evidence>
<dbReference type="CDD" id="cd01189">
    <property type="entry name" value="INT_ICEBs1_C_like"/>
    <property type="match status" value="1"/>
</dbReference>
<keyword evidence="4" id="KW-0233">DNA recombination</keyword>
<dbReference type="Pfam" id="PF00589">
    <property type="entry name" value="Phage_integrase"/>
    <property type="match status" value="1"/>
</dbReference>
<evidence type="ECO:0000256" key="2">
    <source>
        <dbReference type="ARBA" id="ARBA00022908"/>
    </source>
</evidence>
<evidence type="ECO:0000313" key="6">
    <source>
        <dbReference type="EMBL" id="CAB4784764.1"/>
    </source>
</evidence>
<dbReference type="InterPro" id="IPR010998">
    <property type="entry name" value="Integrase_recombinase_N"/>
</dbReference>
<dbReference type="InterPro" id="IPR011010">
    <property type="entry name" value="DNA_brk_join_enz"/>
</dbReference>
<dbReference type="Gene3D" id="1.10.150.130">
    <property type="match status" value="1"/>
</dbReference>